<reference evidence="2" key="1">
    <citation type="submission" date="2019-09" db="EMBL/GenBank/DDBJ databases">
        <title>Antimicrobial potential of Antarctic Bacteria.</title>
        <authorList>
            <person name="Benaud N."/>
            <person name="Edwards R.J."/>
            <person name="Ferrari B.C."/>
        </authorList>
    </citation>
    <scope>NUCLEOTIDE SEQUENCE [LARGE SCALE GENOMIC DNA]</scope>
    <source>
        <strain evidence="2">INR9</strain>
    </source>
</reference>
<protein>
    <submittedName>
        <fullName evidence="1">Uncharacterized protein</fullName>
    </submittedName>
</protein>
<gene>
    <name evidence="1" type="ORF">F1C12_18185</name>
</gene>
<dbReference type="EMBL" id="CP043641">
    <property type="protein sequence ID" value="QNE36852.1"/>
    <property type="molecule type" value="Genomic_DNA"/>
</dbReference>
<evidence type="ECO:0000313" key="1">
    <source>
        <dbReference type="EMBL" id="QNE36852.1"/>
    </source>
</evidence>
<name>A0A7G6YED7_9MICO</name>
<proteinExistence type="predicted"/>
<dbReference type="RefSeq" id="WP_185276279.1">
    <property type="nucleotide sequence ID" value="NZ_CP043641.1"/>
</dbReference>
<evidence type="ECO:0000313" key="2">
    <source>
        <dbReference type="Proteomes" id="UP000515511"/>
    </source>
</evidence>
<sequence length="194" mass="22284">MPFDYLGLVATLVSSTLAASVGAFFSARFGSLQRERALAAELRRDTANVLIQRLAELKGLLREAEHTRDVKVWHVSIEATYDAFDDARHRLPARLRHLKRSIRYAIGEATALSFVDYWRSGDDENDTMAPYNYRWTTYAIEYVEMAADSLRRWRDSDQRVADKVRAPDFDDWLRESGRYVTGESTTESRDPLGL</sequence>
<accession>A0A7G6YED7</accession>
<dbReference type="AlphaFoldDB" id="A0A7G6YED7"/>
<dbReference type="KEGG" id="lse:F1C12_18185"/>
<dbReference type="Proteomes" id="UP000515511">
    <property type="component" value="Chromosome"/>
</dbReference>
<organism evidence="1 2">
    <name type="scientific">Leifsonia shinshuensis</name>
    <dbReference type="NCBI Taxonomy" id="150026"/>
    <lineage>
        <taxon>Bacteria</taxon>
        <taxon>Bacillati</taxon>
        <taxon>Actinomycetota</taxon>
        <taxon>Actinomycetes</taxon>
        <taxon>Micrococcales</taxon>
        <taxon>Microbacteriaceae</taxon>
        <taxon>Leifsonia</taxon>
    </lineage>
</organism>